<dbReference type="Gene3D" id="1.10.3720.10">
    <property type="entry name" value="MetI-like"/>
    <property type="match status" value="1"/>
</dbReference>
<feature type="domain" description="ABC transmembrane type-1" evidence="10">
    <location>
        <begin position="80"/>
        <end position="283"/>
    </location>
</feature>
<protein>
    <submittedName>
        <fullName evidence="12">Sulfate ABC transporter permease subunit CysW</fullName>
    </submittedName>
</protein>
<organism evidence="12 13">
    <name type="scientific">Roseburia intestinalis</name>
    <dbReference type="NCBI Taxonomy" id="166486"/>
    <lineage>
        <taxon>Bacteria</taxon>
        <taxon>Bacillati</taxon>
        <taxon>Bacillota</taxon>
        <taxon>Clostridia</taxon>
        <taxon>Lachnospirales</taxon>
        <taxon>Lachnospiraceae</taxon>
        <taxon>Roseburia</taxon>
    </lineage>
</organism>
<evidence type="ECO:0000313" key="11">
    <source>
        <dbReference type="EMBL" id="MVQ44820.1"/>
    </source>
</evidence>
<dbReference type="InterPro" id="IPR005667">
    <property type="entry name" value="Sulph_transpt2"/>
</dbReference>
<evidence type="ECO:0000256" key="4">
    <source>
        <dbReference type="ARBA" id="ARBA00022692"/>
    </source>
</evidence>
<dbReference type="InterPro" id="IPR000515">
    <property type="entry name" value="MetI-like"/>
</dbReference>
<feature type="transmembrane region" description="Helical" evidence="9">
    <location>
        <begin position="216"/>
        <end position="242"/>
    </location>
</feature>
<keyword evidence="5 9" id="KW-1133">Transmembrane helix</keyword>
<evidence type="ECO:0000256" key="3">
    <source>
        <dbReference type="ARBA" id="ARBA00022448"/>
    </source>
</evidence>
<keyword evidence="7 9" id="KW-0472">Membrane</keyword>
<reference evidence="12 13" key="1">
    <citation type="submission" date="2018-08" db="EMBL/GenBank/DDBJ databases">
        <title>A genome reference for cultivated species of the human gut microbiota.</title>
        <authorList>
            <person name="Zou Y."/>
            <person name="Xue W."/>
            <person name="Luo G."/>
        </authorList>
    </citation>
    <scope>NUCLEOTIDE SEQUENCE [LARGE SCALE GENOMIC DNA]</scope>
    <source>
        <strain evidence="12 13">AM43-11</strain>
    </source>
</reference>
<dbReference type="AlphaFoldDB" id="A0A3R6A5H3"/>
<dbReference type="NCBIfam" id="TIGR00969">
    <property type="entry name" value="3a0106s02"/>
    <property type="match status" value="1"/>
</dbReference>
<evidence type="ECO:0000256" key="5">
    <source>
        <dbReference type="ARBA" id="ARBA00022989"/>
    </source>
</evidence>
<dbReference type="GO" id="GO:0015419">
    <property type="term" value="F:ABC-type sulfate transporter activity"/>
    <property type="evidence" value="ECO:0007669"/>
    <property type="project" value="InterPro"/>
</dbReference>
<feature type="transmembrane region" description="Helical" evidence="9">
    <location>
        <begin position="262"/>
        <end position="282"/>
    </location>
</feature>
<evidence type="ECO:0000259" key="10">
    <source>
        <dbReference type="PROSITE" id="PS50928"/>
    </source>
</evidence>
<sequence>MYGDRQNICQVLQKSDHRKEKAMEIRKNSGPLKWILIGISILFLIVMLILPLTYVLVTAFGEGIKVFVASVTDYYALKAIGLTLEVTLIAVVVNTIFGIAASWCITRFQFHGKKILSTLIDLPLTISPVIAGLIYILTFGRQSILYEYLRSAGIKMIFAVPGIVVATVFVTFPFISREIIPVLSTLGTDEEEAAALMGANGFTIFRKITFPHIKWALLYGIVLCTARAMGEFGAVSVLSGHLQGKTNTMPLYIELLYQGYDFTGAFAVSAILVCMAVVILVLRSVLEHKGKEA</sequence>
<evidence type="ECO:0000256" key="2">
    <source>
        <dbReference type="ARBA" id="ARBA00011779"/>
    </source>
</evidence>
<gene>
    <name evidence="12" type="primary">cysW</name>
    <name evidence="12" type="ORF">DW927_04145</name>
    <name evidence="11" type="ORF">GCK47_03595</name>
</gene>
<feature type="transmembrane region" description="Helical" evidence="9">
    <location>
        <begin position="34"/>
        <end position="60"/>
    </location>
</feature>
<evidence type="ECO:0000256" key="1">
    <source>
        <dbReference type="ARBA" id="ARBA00004141"/>
    </source>
</evidence>
<dbReference type="EMBL" id="QSFP01000003">
    <property type="protein sequence ID" value="RHA69201.1"/>
    <property type="molecule type" value="Genomic_DNA"/>
</dbReference>
<dbReference type="GO" id="GO:0005886">
    <property type="term" value="C:plasma membrane"/>
    <property type="evidence" value="ECO:0007669"/>
    <property type="project" value="InterPro"/>
</dbReference>
<dbReference type="EMBL" id="WGGT01000003">
    <property type="protein sequence ID" value="MVQ44820.1"/>
    <property type="molecule type" value="Genomic_DNA"/>
</dbReference>
<dbReference type="PANTHER" id="PTHR30406">
    <property type="entry name" value="SULFATE TRANSPORT SYSTEM PERMEASE PROTEIN"/>
    <property type="match status" value="1"/>
</dbReference>
<comment type="subunit">
    <text evidence="2">The complex is composed of two ATP-binding proteins (CysA), two transmembrane proteins (CysT and CysW) and a solute-binding protein (CysP).</text>
</comment>
<keyword evidence="3" id="KW-0813">Transport</keyword>
<evidence type="ECO:0000256" key="6">
    <source>
        <dbReference type="ARBA" id="ARBA00023032"/>
    </source>
</evidence>
<dbReference type="Proteomes" id="UP000284465">
    <property type="component" value="Unassembled WGS sequence"/>
</dbReference>
<comment type="caution">
    <text evidence="12">The sequence shown here is derived from an EMBL/GenBank/DDBJ whole genome shotgun (WGS) entry which is preliminary data.</text>
</comment>
<dbReference type="RefSeq" id="WP_118590494.1">
    <property type="nucleotide sequence ID" value="NZ_QSFP01000003.1"/>
</dbReference>
<evidence type="ECO:0000256" key="9">
    <source>
        <dbReference type="SAM" id="Phobius"/>
    </source>
</evidence>
<comment type="subcellular location">
    <subcellularLocation>
        <location evidence="1">Membrane</location>
        <topology evidence="1">Multi-pass membrane protein</topology>
    </subcellularLocation>
</comment>
<dbReference type="CDD" id="cd06261">
    <property type="entry name" value="TM_PBP2"/>
    <property type="match status" value="1"/>
</dbReference>
<name>A0A3R6A5H3_9FIRM</name>
<dbReference type="SUPFAM" id="SSF161098">
    <property type="entry name" value="MetI-like"/>
    <property type="match status" value="1"/>
</dbReference>
<evidence type="ECO:0000256" key="8">
    <source>
        <dbReference type="ARBA" id="ARBA00025323"/>
    </source>
</evidence>
<dbReference type="PANTHER" id="PTHR30406:SF1">
    <property type="entry name" value="SULFATE TRANSPORT SYSTEM PERMEASE PROTEIN CYSW"/>
    <property type="match status" value="1"/>
</dbReference>
<comment type="function">
    <text evidence="8">Part of the ABC transporter complex CysAWTP (TC 3.A.1.6.1) involved in sulfate/thiosulfate import. Probably responsible for the translocation of the substrate across the membrane.</text>
</comment>
<dbReference type="Pfam" id="PF00528">
    <property type="entry name" value="BPD_transp_1"/>
    <property type="match status" value="1"/>
</dbReference>
<dbReference type="InterPro" id="IPR035906">
    <property type="entry name" value="MetI-like_sf"/>
</dbReference>
<feature type="transmembrane region" description="Helical" evidence="9">
    <location>
        <begin position="80"/>
        <end position="103"/>
    </location>
</feature>
<dbReference type="NCBIfam" id="TIGR02140">
    <property type="entry name" value="permease_CysW"/>
    <property type="match status" value="1"/>
</dbReference>
<evidence type="ECO:0000313" key="13">
    <source>
        <dbReference type="Proteomes" id="UP000284465"/>
    </source>
</evidence>
<accession>A0A3R6A5H3</accession>
<reference evidence="11 14" key="2">
    <citation type="submission" date="2019-10" db="EMBL/GenBank/DDBJ databases">
        <title>Roseburia spp. ameliorate alcoholic fatty liver via restoration of gut barrier function.</title>
        <authorList>
            <person name="Seo B."/>
            <person name="Ko G."/>
        </authorList>
    </citation>
    <scope>NUCLEOTIDE SEQUENCE [LARGE SCALE GENOMIC DNA]</scope>
    <source>
        <strain evidence="11 14">SNUG30017</strain>
    </source>
</reference>
<evidence type="ECO:0000313" key="12">
    <source>
        <dbReference type="EMBL" id="RHA69201.1"/>
    </source>
</evidence>
<feature type="transmembrane region" description="Helical" evidence="9">
    <location>
        <begin position="115"/>
        <end position="136"/>
    </location>
</feature>
<keyword evidence="4 9" id="KW-0812">Transmembrane</keyword>
<feature type="transmembrane region" description="Helical" evidence="9">
    <location>
        <begin position="156"/>
        <end position="175"/>
    </location>
</feature>
<proteinExistence type="predicted"/>
<dbReference type="Proteomes" id="UP000479531">
    <property type="component" value="Unassembled WGS sequence"/>
</dbReference>
<keyword evidence="6" id="KW-0764">Sulfate transport</keyword>
<dbReference type="PROSITE" id="PS50928">
    <property type="entry name" value="ABC_TM1"/>
    <property type="match status" value="1"/>
</dbReference>
<dbReference type="InterPro" id="IPR011866">
    <property type="entry name" value="CysW_permease"/>
</dbReference>
<evidence type="ECO:0000256" key="7">
    <source>
        <dbReference type="ARBA" id="ARBA00023136"/>
    </source>
</evidence>
<evidence type="ECO:0000313" key="14">
    <source>
        <dbReference type="Proteomes" id="UP000479531"/>
    </source>
</evidence>